<evidence type="ECO:0000313" key="1">
    <source>
        <dbReference type="EMBL" id="MPN27745.1"/>
    </source>
</evidence>
<dbReference type="AlphaFoldDB" id="A0A645GM03"/>
<proteinExistence type="predicted"/>
<name>A0A645GM03_9ZZZZ</name>
<dbReference type="EMBL" id="VSSQ01077743">
    <property type="protein sequence ID" value="MPN27745.1"/>
    <property type="molecule type" value="Genomic_DNA"/>
</dbReference>
<protein>
    <submittedName>
        <fullName evidence="1">Uncharacterized protein</fullName>
    </submittedName>
</protein>
<organism evidence="1">
    <name type="scientific">bioreactor metagenome</name>
    <dbReference type="NCBI Taxonomy" id="1076179"/>
    <lineage>
        <taxon>unclassified sequences</taxon>
        <taxon>metagenomes</taxon>
        <taxon>ecological metagenomes</taxon>
    </lineage>
</organism>
<comment type="caution">
    <text evidence="1">The sequence shown here is derived from an EMBL/GenBank/DDBJ whole genome shotgun (WGS) entry which is preliminary data.</text>
</comment>
<accession>A0A645GM03</accession>
<gene>
    <name evidence="1" type="ORF">SDC9_175179</name>
</gene>
<sequence>MQCLVDGHFGTGLCQLSCTGKPSRTRPYDADRERQPLFGRRGHFVNKQVTEVPLNPADGDGLAFETPHAELFTLIFLRTNPATDGGQCRII</sequence>
<reference evidence="1" key="1">
    <citation type="submission" date="2019-08" db="EMBL/GenBank/DDBJ databases">
        <authorList>
            <person name="Kucharzyk K."/>
            <person name="Murdoch R.W."/>
            <person name="Higgins S."/>
            <person name="Loffler F."/>
        </authorList>
    </citation>
    <scope>NUCLEOTIDE SEQUENCE</scope>
</reference>